<evidence type="ECO:0000313" key="1">
    <source>
        <dbReference type="EMBL" id="KLJ13282.1"/>
    </source>
</evidence>
<dbReference type="Proteomes" id="UP000053573">
    <property type="component" value="Unassembled WGS sequence"/>
</dbReference>
<sequence>MAIKCIQHMETFFGLEKEKIAADPMSSVVIGIKGSEVVFGPMGPDVDRRGGLEETDTDWVHRRPKNDFWMGLKELVDTLSGRPGEDHDGVLRIAEEEGWGAYAPMDPCHFTE</sequence>
<comment type="caution">
    <text evidence="1">The sequence shown here is derived from an EMBL/GenBank/DDBJ whole genome shotgun (WGS) entry which is preliminary data.</text>
</comment>
<protein>
    <submittedName>
        <fullName evidence="1">Uncharacterized protein</fullName>
    </submittedName>
</protein>
<evidence type="ECO:0000313" key="2">
    <source>
        <dbReference type="Proteomes" id="UP000053573"/>
    </source>
</evidence>
<dbReference type="AlphaFoldDB" id="A0A0H1BQE7"/>
<keyword evidence="2" id="KW-1185">Reference proteome</keyword>
<dbReference type="EMBL" id="LDEV01000416">
    <property type="protein sequence ID" value="KLJ13282.1"/>
    <property type="molecule type" value="Genomic_DNA"/>
</dbReference>
<dbReference type="STRING" id="2060906.A0A0H1BQE7"/>
<accession>A0A0H1BQE7</accession>
<dbReference type="OrthoDB" id="537915at2759"/>
<organism evidence="1 2">
    <name type="scientific">Blastomyces silverae</name>
    <dbReference type="NCBI Taxonomy" id="2060906"/>
    <lineage>
        <taxon>Eukaryota</taxon>
        <taxon>Fungi</taxon>
        <taxon>Dikarya</taxon>
        <taxon>Ascomycota</taxon>
        <taxon>Pezizomycotina</taxon>
        <taxon>Eurotiomycetes</taxon>
        <taxon>Eurotiomycetidae</taxon>
        <taxon>Onygenales</taxon>
        <taxon>Ajellomycetaceae</taxon>
        <taxon>Blastomyces</taxon>
    </lineage>
</organism>
<reference evidence="2" key="1">
    <citation type="journal article" date="2015" name="PLoS Genet.">
        <title>The dynamic genome and transcriptome of the human fungal pathogen Blastomyces and close relative Emmonsia.</title>
        <authorList>
            <person name="Munoz J.F."/>
            <person name="Gauthier G.M."/>
            <person name="Desjardins C.A."/>
            <person name="Gallo J.E."/>
            <person name="Holder J."/>
            <person name="Sullivan T.D."/>
            <person name="Marty A.J."/>
            <person name="Carmen J.C."/>
            <person name="Chen Z."/>
            <person name="Ding L."/>
            <person name="Gujja S."/>
            <person name="Magrini V."/>
            <person name="Misas E."/>
            <person name="Mitreva M."/>
            <person name="Priest M."/>
            <person name="Saif S."/>
            <person name="Whiston E.A."/>
            <person name="Young S."/>
            <person name="Zeng Q."/>
            <person name="Goldman W.E."/>
            <person name="Mardis E.R."/>
            <person name="Taylor J.W."/>
            <person name="McEwen J.G."/>
            <person name="Clay O.K."/>
            <person name="Klein B.S."/>
            <person name="Cuomo C.A."/>
        </authorList>
    </citation>
    <scope>NUCLEOTIDE SEQUENCE [LARGE SCALE GENOMIC DNA]</scope>
    <source>
        <strain evidence="2">UAMH 139</strain>
    </source>
</reference>
<name>A0A0H1BQE7_9EURO</name>
<proteinExistence type="predicted"/>
<gene>
    <name evidence="1" type="ORF">EMPG_11772</name>
</gene>